<evidence type="ECO:0000313" key="2">
    <source>
        <dbReference type="Proteomes" id="UP000663846"/>
    </source>
</evidence>
<sequence length="87" mass="10202">MSLDATLIFLQVEQEDLPARIPLIREMARISFMILEANNNVLRDPNALEPLKSIYEEFVRPEDELWIEKEVAKVGEEKLARMSFLRQ</sequence>
<reference evidence="1" key="1">
    <citation type="submission" date="2021-01" db="EMBL/GenBank/DDBJ databases">
        <authorList>
            <person name="Kaushik A."/>
        </authorList>
    </citation>
    <scope>NUCLEOTIDE SEQUENCE</scope>
    <source>
        <strain evidence="1">AG1-1C</strain>
    </source>
</reference>
<proteinExistence type="predicted"/>
<dbReference type="EMBL" id="CAJMWS010000658">
    <property type="protein sequence ID" value="CAE6457293.1"/>
    <property type="molecule type" value="Genomic_DNA"/>
</dbReference>
<comment type="caution">
    <text evidence="1">The sequence shown here is derived from an EMBL/GenBank/DDBJ whole genome shotgun (WGS) entry which is preliminary data.</text>
</comment>
<dbReference type="AlphaFoldDB" id="A0A8H3GJJ2"/>
<organism evidence="1 2">
    <name type="scientific">Rhizoctonia solani</name>
    <dbReference type="NCBI Taxonomy" id="456999"/>
    <lineage>
        <taxon>Eukaryota</taxon>
        <taxon>Fungi</taxon>
        <taxon>Dikarya</taxon>
        <taxon>Basidiomycota</taxon>
        <taxon>Agaricomycotina</taxon>
        <taxon>Agaricomycetes</taxon>
        <taxon>Cantharellales</taxon>
        <taxon>Ceratobasidiaceae</taxon>
        <taxon>Rhizoctonia</taxon>
    </lineage>
</organism>
<protein>
    <submittedName>
        <fullName evidence="1">Uncharacterized protein</fullName>
    </submittedName>
</protein>
<name>A0A8H3GJJ2_9AGAM</name>
<evidence type="ECO:0000313" key="1">
    <source>
        <dbReference type="EMBL" id="CAE6457293.1"/>
    </source>
</evidence>
<dbReference type="Proteomes" id="UP000663846">
    <property type="component" value="Unassembled WGS sequence"/>
</dbReference>
<gene>
    <name evidence="1" type="ORF">RDB_LOCUS154282</name>
</gene>
<accession>A0A8H3GJJ2</accession>